<protein>
    <submittedName>
        <fullName evidence="3">ABC transporter substrate-binding protein</fullName>
    </submittedName>
</protein>
<dbReference type="PIRSF" id="PIRSF017082">
    <property type="entry name" value="YflP"/>
    <property type="match status" value="1"/>
</dbReference>
<evidence type="ECO:0000313" key="4">
    <source>
        <dbReference type="Proteomes" id="UP000217154"/>
    </source>
</evidence>
<feature type="signal peptide" evidence="2">
    <location>
        <begin position="1"/>
        <end position="28"/>
    </location>
</feature>
<dbReference type="InterPro" id="IPR005064">
    <property type="entry name" value="BUG"/>
</dbReference>
<keyword evidence="2" id="KW-0732">Signal</keyword>
<dbReference type="AlphaFoldDB" id="A0A250DKN1"/>
<sequence>MTQRFRFPLASFACLAAGLACIVPAAHAQDAYPSKPIRMVVPFPPGGSIDMTARLVGQKLSTALGQPVLVDNRPGASGNIGMDYVAKAPKDGYTLLMVHTGLASNGHMFAKLPYDPIKDLAPVIRVADQPNVLIMNPKWTFKNVGELVAYAKANPGKLSVGTSGVGGPQDVAARRFMQMTGTDLLNVAYKGGAPALSDLVGGQIDMMFETSPTAVPYAKSGKLKALAVTGDKRVSTLPDVPTVAESGVPGYRFMGWVGLVAPAGTPAPIIAKLNEQVQALLKNADTQKQFTDLSLEVIGGSTADFTSFVRKESNDYARFVKDFNITPQ</sequence>
<organism evidence="3 4">
    <name type="scientific">Variovorax boronicumulans</name>
    <dbReference type="NCBI Taxonomy" id="436515"/>
    <lineage>
        <taxon>Bacteria</taxon>
        <taxon>Pseudomonadati</taxon>
        <taxon>Pseudomonadota</taxon>
        <taxon>Betaproteobacteria</taxon>
        <taxon>Burkholderiales</taxon>
        <taxon>Comamonadaceae</taxon>
        <taxon>Variovorax</taxon>
    </lineage>
</organism>
<dbReference type="InterPro" id="IPR042100">
    <property type="entry name" value="Bug_dom1"/>
</dbReference>
<dbReference type="Pfam" id="PF03401">
    <property type="entry name" value="TctC"/>
    <property type="match status" value="1"/>
</dbReference>
<dbReference type="KEGG" id="vbo:CKY39_17555"/>
<dbReference type="Proteomes" id="UP000217154">
    <property type="component" value="Chromosome"/>
</dbReference>
<reference evidence="3 4" key="1">
    <citation type="submission" date="2017-09" db="EMBL/GenBank/DDBJ databases">
        <title>The diverse metabolic capabilities of V. boronicumulans make it an excellent choice for continued studies on novel biodegradation.</title>
        <authorList>
            <person name="Sun S."/>
        </authorList>
    </citation>
    <scope>NUCLEOTIDE SEQUENCE [LARGE SCALE GENOMIC DNA]</scope>
    <source>
        <strain evidence="3 4">J1</strain>
    </source>
</reference>
<proteinExistence type="inferred from homology"/>
<evidence type="ECO:0000313" key="3">
    <source>
        <dbReference type="EMBL" id="ATA54812.1"/>
    </source>
</evidence>
<dbReference type="RefSeq" id="WP_095745337.1">
    <property type="nucleotide sequence ID" value="NZ_CP023284.1"/>
</dbReference>
<gene>
    <name evidence="3" type="ORF">CKY39_17555</name>
</gene>
<dbReference type="PANTHER" id="PTHR42928">
    <property type="entry name" value="TRICARBOXYLATE-BINDING PROTEIN"/>
    <property type="match status" value="1"/>
</dbReference>
<dbReference type="EMBL" id="CP023284">
    <property type="protein sequence ID" value="ATA54812.1"/>
    <property type="molecule type" value="Genomic_DNA"/>
</dbReference>
<evidence type="ECO:0000256" key="1">
    <source>
        <dbReference type="ARBA" id="ARBA00006987"/>
    </source>
</evidence>
<dbReference type="Gene3D" id="3.40.190.150">
    <property type="entry name" value="Bordetella uptake gene, domain 1"/>
    <property type="match status" value="1"/>
</dbReference>
<comment type="similarity">
    <text evidence="1">Belongs to the UPF0065 (bug) family.</text>
</comment>
<name>A0A250DKN1_9BURK</name>
<dbReference type="PROSITE" id="PS51257">
    <property type="entry name" value="PROKAR_LIPOPROTEIN"/>
    <property type="match status" value="1"/>
</dbReference>
<dbReference type="SUPFAM" id="SSF53850">
    <property type="entry name" value="Periplasmic binding protein-like II"/>
    <property type="match status" value="1"/>
</dbReference>
<evidence type="ECO:0000256" key="2">
    <source>
        <dbReference type="SAM" id="SignalP"/>
    </source>
</evidence>
<dbReference type="PANTHER" id="PTHR42928:SF5">
    <property type="entry name" value="BLR1237 PROTEIN"/>
    <property type="match status" value="1"/>
</dbReference>
<feature type="chain" id="PRO_5012603161" evidence="2">
    <location>
        <begin position="29"/>
        <end position="328"/>
    </location>
</feature>
<accession>A0A250DKN1</accession>
<dbReference type="CDD" id="cd13578">
    <property type="entry name" value="PBP2_Bug27"/>
    <property type="match status" value="1"/>
</dbReference>
<dbReference type="Gene3D" id="3.40.190.10">
    <property type="entry name" value="Periplasmic binding protein-like II"/>
    <property type="match status" value="1"/>
</dbReference>